<organism evidence="3 4">
    <name type="scientific">Toxocara canis</name>
    <name type="common">Canine roundworm</name>
    <dbReference type="NCBI Taxonomy" id="6265"/>
    <lineage>
        <taxon>Eukaryota</taxon>
        <taxon>Metazoa</taxon>
        <taxon>Ecdysozoa</taxon>
        <taxon>Nematoda</taxon>
        <taxon>Chromadorea</taxon>
        <taxon>Rhabditida</taxon>
        <taxon>Spirurina</taxon>
        <taxon>Ascaridomorpha</taxon>
        <taxon>Ascaridoidea</taxon>
        <taxon>Toxocaridae</taxon>
        <taxon>Toxocara</taxon>
    </lineage>
</organism>
<dbReference type="InterPro" id="IPR057974">
    <property type="entry name" value="NUA/TPR/MLP1-2-like_dom"/>
</dbReference>
<comment type="caution">
    <text evidence="3">The sequence shown here is derived from an EMBL/GenBank/DDBJ whole genome shotgun (WGS) entry which is preliminary data.</text>
</comment>
<protein>
    <recommendedName>
        <fullName evidence="2">NUA/TPR/MLP1-2-like domain-containing protein</fullName>
    </recommendedName>
</protein>
<dbReference type="Proteomes" id="UP000031036">
    <property type="component" value="Unassembled WGS sequence"/>
</dbReference>
<evidence type="ECO:0000259" key="2">
    <source>
        <dbReference type="Pfam" id="PF25785"/>
    </source>
</evidence>
<accession>A0A0B2UJ97</accession>
<sequence length="183" mass="21197">MADYVRERAEHESALRRLHELEATKQRQAKEIEELRDRIKVLSECGKTTTVLTRSSEITDHQSVTFRSMEAERAKAVAEKERLISERLVDRKKIDELSSKNDELVANVKHLSELLEAETKRAESLASEKRRAEMEISSIREERDGLQSELRELRKGDSSAVNEGEIKRKVSLCCRYQLKNRSD</sequence>
<reference evidence="3 4" key="1">
    <citation type="submission" date="2014-11" db="EMBL/GenBank/DDBJ databases">
        <title>Genetic blueprint of the zoonotic pathogen Toxocara canis.</title>
        <authorList>
            <person name="Zhu X.-Q."/>
            <person name="Korhonen P.K."/>
            <person name="Cai H."/>
            <person name="Young N.D."/>
            <person name="Nejsum P."/>
            <person name="von Samson-Himmelstjerna G."/>
            <person name="Boag P.R."/>
            <person name="Tan P."/>
            <person name="Li Q."/>
            <person name="Min J."/>
            <person name="Yang Y."/>
            <person name="Wang X."/>
            <person name="Fang X."/>
            <person name="Hall R.S."/>
            <person name="Hofmann A."/>
            <person name="Sternberg P.W."/>
            <person name="Jex A.R."/>
            <person name="Gasser R.B."/>
        </authorList>
    </citation>
    <scope>NUCLEOTIDE SEQUENCE [LARGE SCALE GENOMIC DNA]</scope>
    <source>
        <strain evidence="3">PN_DK_2014</strain>
    </source>
</reference>
<evidence type="ECO:0000313" key="3">
    <source>
        <dbReference type="EMBL" id="KHN71151.1"/>
    </source>
</evidence>
<evidence type="ECO:0000313" key="4">
    <source>
        <dbReference type="Proteomes" id="UP000031036"/>
    </source>
</evidence>
<feature type="domain" description="NUA/TPR/MLP1-2-like" evidence="2">
    <location>
        <begin position="12"/>
        <end position="119"/>
    </location>
</feature>
<dbReference type="Pfam" id="PF25785">
    <property type="entry name" value="TPR"/>
    <property type="match status" value="1"/>
</dbReference>
<feature type="compositionally biased region" description="Basic and acidic residues" evidence="1">
    <location>
        <begin position="138"/>
        <end position="157"/>
    </location>
</feature>
<evidence type="ECO:0000256" key="1">
    <source>
        <dbReference type="SAM" id="MobiDB-lite"/>
    </source>
</evidence>
<keyword evidence="4" id="KW-1185">Reference proteome</keyword>
<name>A0A0B2UJ97_TOXCA</name>
<proteinExistence type="predicted"/>
<gene>
    <name evidence="3" type="ORF">Tcan_02463</name>
</gene>
<feature type="region of interest" description="Disordered" evidence="1">
    <location>
        <begin position="138"/>
        <end position="158"/>
    </location>
</feature>
<dbReference type="AlphaFoldDB" id="A0A0B2UJ97"/>
<dbReference type="EMBL" id="JPKZ01022662">
    <property type="protein sequence ID" value="KHN71151.1"/>
    <property type="molecule type" value="Genomic_DNA"/>
</dbReference>